<dbReference type="Pfam" id="PF20684">
    <property type="entry name" value="Fung_rhodopsin"/>
    <property type="match status" value="1"/>
</dbReference>
<evidence type="ECO:0000256" key="4">
    <source>
        <dbReference type="ARBA" id="ARBA00023136"/>
    </source>
</evidence>
<evidence type="ECO:0000313" key="8">
    <source>
        <dbReference type="EMBL" id="TGJ84510.1"/>
    </source>
</evidence>
<name>A0A4Z0YZ82_9PEZI</name>
<keyword evidence="3 6" id="KW-1133">Transmembrane helix</keyword>
<feature type="transmembrane region" description="Helical" evidence="6">
    <location>
        <begin position="112"/>
        <end position="138"/>
    </location>
</feature>
<dbReference type="AlphaFoldDB" id="A0A4Z0YZ82"/>
<comment type="subcellular location">
    <subcellularLocation>
        <location evidence="1">Membrane</location>
        <topology evidence="1">Multi-pass membrane protein</topology>
    </subcellularLocation>
</comment>
<evidence type="ECO:0000256" key="5">
    <source>
        <dbReference type="ARBA" id="ARBA00038359"/>
    </source>
</evidence>
<keyword evidence="2 6" id="KW-0812">Transmembrane</keyword>
<dbReference type="InterPro" id="IPR049326">
    <property type="entry name" value="Rhodopsin_dom_fungi"/>
</dbReference>
<evidence type="ECO:0000259" key="7">
    <source>
        <dbReference type="Pfam" id="PF20684"/>
    </source>
</evidence>
<comment type="caution">
    <text evidence="8">The sequence shown here is derived from an EMBL/GenBank/DDBJ whole genome shotgun (WGS) entry which is preliminary data.</text>
</comment>
<keyword evidence="9" id="KW-1185">Reference proteome</keyword>
<feature type="transmembrane region" description="Helical" evidence="6">
    <location>
        <begin position="70"/>
        <end position="92"/>
    </location>
</feature>
<reference evidence="8 9" key="1">
    <citation type="submission" date="2019-03" db="EMBL/GenBank/DDBJ databases">
        <title>Draft genome sequence of Xylaria hypoxylon DSM 108379, a ubiquitous saprotrophic-parasitic fungi on hardwood.</title>
        <authorList>
            <person name="Buettner E."/>
            <person name="Leonhardt S."/>
            <person name="Gebauer A.M."/>
            <person name="Liers C."/>
            <person name="Hofrichter M."/>
            <person name="Kellner H."/>
        </authorList>
    </citation>
    <scope>NUCLEOTIDE SEQUENCE [LARGE SCALE GENOMIC DNA]</scope>
    <source>
        <strain evidence="8 9">DSM 108379</strain>
    </source>
</reference>
<dbReference type="OrthoDB" id="4682787at2759"/>
<protein>
    <recommendedName>
        <fullName evidence="7">Rhodopsin domain-containing protein</fullName>
    </recommendedName>
</protein>
<proteinExistence type="inferred from homology"/>
<organism evidence="8 9">
    <name type="scientific">Xylaria hypoxylon</name>
    <dbReference type="NCBI Taxonomy" id="37992"/>
    <lineage>
        <taxon>Eukaryota</taxon>
        <taxon>Fungi</taxon>
        <taxon>Dikarya</taxon>
        <taxon>Ascomycota</taxon>
        <taxon>Pezizomycotina</taxon>
        <taxon>Sordariomycetes</taxon>
        <taxon>Xylariomycetidae</taxon>
        <taxon>Xylariales</taxon>
        <taxon>Xylariaceae</taxon>
        <taxon>Xylaria</taxon>
    </lineage>
</organism>
<evidence type="ECO:0000313" key="9">
    <source>
        <dbReference type="Proteomes" id="UP000297716"/>
    </source>
</evidence>
<accession>A0A4Z0YZ82</accession>
<dbReference type="STRING" id="37992.A0A4Z0YZ82"/>
<keyword evidence="4 6" id="KW-0472">Membrane</keyword>
<gene>
    <name evidence="8" type="ORF">E0Z10_g4226</name>
</gene>
<feature type="transmembrane region" description="Helical" evidence="6">
    <location>
        <begin position="232"/>
        <end position="257"/>
    </location>
</feature>
<evidence type="ECO:0000256" key="2">
    <source>
        <dbReference type="ARBA" id="ARBA00022692"/>
    </source>
</evidence>
<dbReference type="PANTHER" id="PTHR33048">
    <property type="entry name" value="PTH11-LIKE INTEGRAL MEMBRANE PROTEIN (AFU_ORTHOLOGUE AFUA_5G11245)"/>
    <property type="match status" value="1"/>
</dbReference>
<comment type="similarity">
    <text evidence="5">Belongs to the SAT4 family.</text>
</comment>
<evidence type="ECO:0000256" key="3">
    <source>
        <dbReference type="ARBA" id="ARBA00022989"/>
    </source>
</evidence>
<feature type="transmembrane region" description="Helical" evidence="6">
    <location>
        <begin position="150"/>
        <end position="171"/>
    </location>
</feature>
<feature type="domain" description="Rhodopsin" evidence="7">
    <location>
        <begin position="72"/>
        <end position="290"/>
    </location>
</feature>
<feature type="transmembrane region" description="Helical" evidence="6">
    <location>
        <begin position="277"/>
        <end position="296"/>
    </location>
</feature>
<evidence type="ECO:0000256" key="1">
    <source>
        <dbReference type="ARBA" id="ARBA00004141"/>
    </source>
</evidence>
<sequence length="405" mass="45098">MNEVEHRALLAQPALEPPDAVEPNFASPPNMNALADGILVAALTVTSLAVLARIHFWVFVLKQPRGRLEAVLVISGFASYIGFAYCLLRIVRLEIGWWVHQGDVTVGAAIGFSYWVYIAGLLYNSGIAPVKVAIVMEWLRIFLPRSRNAFFWLCHISLWLNVAYYIAAIVVESIRCAPRELIWDPTVKGTCLDRKALEAISSINVVSDIAMLVAPLFAIWRLKLSTAKKVGVALLFTVGLFGTVSAIFRLFATQAYLKSQDSTYFVSPVRFWELSEMTSVFIVYGLPAVPTAFAGASTGFSHCYSRWIQGFDPNASNMGPWREGRSGPSIRYRNLDRSSLPVSTLDTATTRCISIIDPDPPRLPESISVVKTVEIRRDKIRTDALGDTDKDIEEDVLLRQHPWFS</sequence>
<feature type="transmembrane region" description="Helical" evidence="6">
    <location>
        <begin position="38"/>
        <end position="58"/>
    </location>
</feature>
<dbReference type="PANTHER" id="PTHR33048:SF47">
    <property type="entry name" value="INTEGRAL MEMBRANE PROTEIN-RELATED"/>
    <property type="match status" value="1"/>
</dbReference>
<dbReference type="InterPro" id="IPR052337">
    <property type="entry name" value="SAT4-like"/>
</dbReference>
<dbReference type="EMBL" id="SKBN01000065">
    <property type="protein sequence ID" value="TGJ84510.1"/>
    <property type="molecule type" value="Genomic_DNA"/>
</dbReference>
<evidence type="ECO:0000256" key="6">
    <source>
        <dbReference type="SAM" id="Phobius"/>
    </source>
</evidence>
<dbReference type="GO" id="GO:0016020">
    <property type="term" value="C:membrane"/>
    <property type="evidence" value="ECO:0007669"/>
    <property type="project" value="UniProtKB-SubCell"/>
</dbReference>
<feature type="transmembrane region" description="Helical" evidence="6">
    <location>
        <begin position="199"/>
        <end position="220"/>
    </location>
</feature>
<dbReference type="Proteomes" id="UP000297716">
    <property type="component" value="Unassembled WGS sequence"/>
</dbReference>